<dbReference type="CDD" id="cd00090">
    <property type="entry name" value="HTH_ARSR"/>
    <property type="match status" value="1"/>
</dbReference>
<evidence type="ECO:0000256" key="1">
    <source>
        <dbReference type="ARBA" id="ARBA00023015"/>
    </source>
</evidence>
<dbReference type="EMBL" id="JBHUDE010000005">
    <property type="protein sequence ID" value="MFD1606337.1"/>
    <property type="molecule type" value="Genomic_DNA"/>
</dbReference>
<dbReference type="PANTHER" id="PTHR33204">
    <property type="entry name" value="TRANSCRIPTIONAL REGULATOR, MARR FAMILY"/>
    <property type="match status" value="1"/>
</dbReference>
<protein>
    <submittedName>
        <fullName evidence="5">Winged helix-turn-helix transcriptional regulator</fullName>
    </submittedName>
</protein>
<evidence type="ECO:0000313" key="6">
    <source>
        <dbReference type="Proteomes" id="UP001597221"/>
    </source>
</evidence>
<organism evidence="5 6">
    <name type="scientific">Oceanobacillus luteolus</name>
    <dbReference type="NCBI Taxonomy" id="1274358"/>
    <lineage>
        <taxon>Bacteria</taxon>
        <taxon>Bacillati</taxon>
        <taxon>Bacillota</taxon>
        <taxon>Bacilli</taxon>
        <taxon>Bacillales</taxon>
        <taxon>Bacillaceae</taxon>
        <taxon>Oceanobacillus</taxon>
    </lineage>
</organism>
<dbReference type="Proteomes" id="UP001597221">
    <property type="component" value="Unassembled WGS sequence"/>
</dbReference>
<evidence type="ECO:0000256" key="3">
    <source>
        <dbReference type="ARBA" id="ARBA00023163"/>
    </source>
</evidence>
<keyword evidence="3" id="KW-0804">Transcription</keyword>
<keyword evidence="1" id="KW-0805">Transcription regulation</keyword>
<evidence type="ECO:0000256" key="2">
    <source>
        <dbReference type="ARBA" id="ARBA00023125"/>
    </source>
</evidence>
<dbReference type="InterPro" id="IPR036390">
    <property type="entry name" value="WH_DNA-bd_sf"/>
</dbReference>
<dbReference type="InterPro" id="IPR002577">
    <property type="entry name" value="HTH_HxlR"/>
</dbReference>
<accession>A0ABW4HMP6</accession>
<dbReference type="Pfam" id="PF01638">
    <property type="entry name" value="HxlR"/>
    <property type="match status" value="1"/>
</dbReference>
<proteinExistence type="predicted"/>
<comment type="caution">
    <text evidence="5">The sequence shown here is derived from an EMBL/GenBank/DDBJ whole genome shotgun (WGS) entry which is preliminary data.</text>
</comment>
<reference evidence="6" key="1">
    <citation type="journal article" date="2019" name="Int. J. Syst. Evol. Microbiol.">
        <title>The Global Catalogue of Microorganisms (GCM) 10K type strain sequencing project: providing services to taxonomists for standard genome sequencing and annotation.</title>
        <authorList>
            <consortium name="The Broad Institute Genomics Platform"/>
            <consortium name="The Broad Institute Genome Sequencing Center for Infectious Disease"/>
            <person name="Wu L."/>
            <person name="Ma J."/>
        </authorList>
    </citation>
    <scope>NUCLEOTIDE SEQUENCE [LARGE SCALE GENOMIC DNA]</scope>
    <source>
        <strain evidence="6">CGMCC 1.12376</strain>
    </source>
</reference>
<dbReference type="InterPro" id="IPR011991">
    <property type="entry name" value="ArsR-like_HTH"/>
</dbReference>
<dbReference type="PANTHER" id="PTHR33204:SF1">
    <property type="entry name" value="TRANSCRIPTIONAL REGULATOR, MARR FAMILY"/>
    <property type="match status" value="1"/>
</dbReference>
<keyword evidence="2" id="KW-0238">DNA-binding</keyword>
<dbReference type="SUPFAM" id="SSF46785">
    <property type="entry name" value="Winged helix' DNA-binding domain"/>
    <property type="match status" value="1"/>
</dbReference>
<evidence type="ECO:0000313" key="5">
    <source>
        <dbReference type="EMBL" id="MFD1606337.1"/>
    </source>
</evidence>
<dbReference type="RefSeq" id="WP_251516170.1">
    <property type="nucleotide sequence ID" value="NZ_JAMBON010000033.1"/>
</dbReference>
<sequence length="115" mass="13385">MMEEILCPRFEKAMGLLSTRWVGLILFELLKGTKRFSEMEADLPISGRLLSDRLKMLEKEGIVERKIYSEFPVRIEYSLSDKGRALEPVIREIQSWADKHVTKEEVEAEQADKVK</sequence>
<gene>
    <name evidence="5" type="ORF">ACFSBH_01455</name>
</gene>
<keyword evidence="6" id="KW-1185">Reference proteome</keyword>
<dbReference type="PROSITE" id="PS51118">
    <property type="entry name" value="HTH_HXLR"/>
    <property type="match status" value="1"/>
</dbReference>
<dbReference type="InterPro" id="IPR036388">
    <property type="entry name" value="WH-like_DNA-bd_sf"/>
</dbReference>
<name>A0ABW4HMP6_9BACI</name>
<evidence type="ECO:0000259" key="4">
    <source>
        <dbReference type="PROSITE" id="PS51118"/>
    </source>
</evidence>
<dbReference type="Gene3D" id="1.10.10.10">
    <property type="entry name" value="Winged helix-like DNA-binding domain superfamily/Winged helix DNA-binding domain"/>
    <property type="match status" value="1"/>
</dbReference>
<feature type="domain" description="HTH hxlR-type" evidence="4">
    <location>
        <begin position="7"/>
        <end position="105"/>
    </location>
</feature>